<dbReference type="PROSITE" id="PS01036">
    <property type="entry name" value="HSP70_3"/>
    <property type="match status" value="1"/>
</dbReference>
<dbReference type="InterPro" id="IPR043129">
    <property type="entry name" value="ATPase_NBD"/>
</dbReference>
<dbReference type="Proteomes" id="UP001244341">
    <property type="component" value="Chromosome 1b"/>
</dbReference>
<feature type="compositionally biased region" description="Low complexity" evidence="3">
    <location>
        <begin position="607"/>
        <end position="625"/>
    </location>
</feature>
<feature type="compositionally biased region" description="Low complexity" evidence="3">
    <location>
        <begin position="440"/>
        <end position="453"/>
    </location>
</feature>
<dbReference type="SUPFAM" id="SSF53067">
    <property type="entry name" value="Actin-like ATPase domain"/>
    <property type="match status" value="2"/>
</dbReference>
<dbReference type="PANTHER" id="PTHR19375">
    <property type="entry name" value="HEAT SHOCK PROTEIN 70KDA"/>
    <property type="match status" value="1"/>
</dbReference>
<feature type="region of interest" description="Disordered" evidence="3">
    <location>
        <begin position="570"/>
        <end position="625"/>
    </location>
</feature>
<accession>A0ABY8TK71</accession>
<dbReference type="Gene3D" id="3.30.30.30">
    <property type="match status" value="1"/>
</dbReference>
<keyword evidence="1" id="KW-0547">Nucleotide-binding</keyword>
<feature type="compositionally biased region" description="Polar residues" evidence="3">
    <location>
        <begin position="577"/>
        <end position="591"/>
    </location>
</feature>
<proteinExistence type="predicted"/>
<keyword evidence="5" id="KW-1185">Reference proteome</keyword>
<dbReference type="Gene3D" id="3.30.420.40">
    <property type="match status" value="4"/>
</dbReference>
<name>A0ABY8TK71_TETOB</name>
<feature type="region of interest" description="Disordered" evidence="3">
    <location>
        <begin position="432"/>
        <end position="470"/>
    </location>
</feature>
<dbReference type="EMBL" id="CP126208">
    <property type="protein sequence ID" value="WIA09430.1"/>
    <property type="molecule type" value="Genomic_DNA"/>
</dbReference>
<dbReference type="InterPro" id="IPR018181">
    <property type="entry name" value="Heat_shock_70_CS"/>
</dbReference>
<protein>
    <submittedName>
        <fullName evidence="4">Uncharacterized protein</fullName>
    </submittedName>
</protein>
<dbReference type="PROSITE" id="PS00329">
    <property type="entry name" value="HSP70_2"/>
    <property type="match status" value="1"/>
</dbReference>
<keyword evidence="2" id="KW-0067">ATP-binding</keyword>
<evidence type="ECO:0000256" key="2">
    <source>
        <dbReference type="ARBA" id="ARBA00022840"/>
    </source>
</evidence>
<dbReference type="Pfam" id="PF00012">
    <property type="entry name" value="HSP70"/>
    <property type="match status" value="2"/>
</dbReference>
<feature type="region of interest" description="Disordered" evidence="3">
    <location>
        <begin position="488"/>
        <end position="513"/>
    </location>
</feature>
<dbReference type="PRINTS" id="PR00301">
    <property type="entry name" value="HEATSHOCK70"/>
</dbReference>
<evidence type="ECO:0000256" key="3">
    <source>
        <dbReference type="SAM" id="MobiDB-lite"/>
    </source>
</evidence>
<evidence type="ECO:0000256" key="1">
    <source>
        <dbReference type="ARBA" id="ARBA00022741"/>
    </source>
</evidence>
<organism evidence="4 5">
    <name type="scientific">Tetradesmus obliquus</name>
    <name type="common">Green alga</name>
    <name type="synonym">Acutodesmus obliquus</name>
    <dbReference type="NCBI Taxonomy" id="3088"/>
    <lineage>
        <taxon>Eukaryota</taxon>
        <taxon>Viridiplantae</taxon>
        <taxon>Chlorophyta</taxon>
        <taxon>core chlorophytes</taxon>
        <taxon>Chlorophyceae</taxon>
        <taxon>CS clade</taxon>
        <taxon>Sphaeropleales</taxon>
        <taxon>Scenedesmaceae</taxon>
        <taxon>Tetradesmus</taxon>
    </lineage>
</organism>
<dbReference type="Gene3D" id="3.90.640.10">
    <property type="entry name" value="Actin, Chain A, domain 4"/>
    <property type="match status" value="1"/>
</dbReference>
<reference evidence="4 5" key="1">
    <citation type="submission" date="2023-05" db="EMBL/GenBank/DDBJ databases">
        <title>A 100% complete, gapless, phased diploid assembly of the Scenedesmus obliquus UTEX 3031 genome.</title>
        <authorList>
            <person name="Biondi T.C."/>
            <person name="Hanschen E.R."/>
            <person name="Kwon T."/>
            <person name="Eng W."/>
            <person name="Kruse C.P.S."/>
            <person name="Koehler S.I."/>
            <person name="Kunde Y."/>
            <person name="Gleasner C.D."/>
            <person name="You Mak K.T."/>
            <person name="Polle J."/>
            <person name="Hovde B.T."/>
            <person name="Starkenburg S.R."/>
        </authorList>
    </citation>
    <scope>NUCLEOTIDE SEQUENCE [LARGE SCALE GENOMIC DNA]</scope>
    <source>
        <strain evidence="4 5">DOE0152z</strain>
    </source>
</reference>
<dbReference type="Pfam" id="PF04640">
    <property type="entry name" value="PLATZ"/>
    <property type="match status" value="1"/>
</dbReference>
<sequence>MHDGKPICIPNDLGDTLTPSVVAFQPGGSSLVGRAAKQQDPRTTYYSVKRLIGRTWSDPAVQEERGRLAYEVDQDSEGNAVLVCPHVEPGCLYPEEVSTCVLAQLLADAARHTGRQVSKAVITVPAYFSDEQREATVAAGTLAGLDTVRLIREPVAAALAYGLDLTEEQVVLVFDLGGGTFDVSLLEVGNGTIEVLSTGGDAHLGGDDWDAAIVDWLRENFLDPAGVDSSSPAVAGRLKALAEYAKVQLSEHEQVTLRMPLGGPGGLQATLDQATFDSLSTDLFRRARLPLDQACWAAGVDLNELQMGFAAKKEEMARKGVAKWKQNMLKLEIRPRARAAVSKVLLVGGATRMPAVRRFIANMTGLAPTGIDGGVDPDEAVALGAAVQAGILQGEVDSLMVMDQWQASLMRALAQLQLKSSPEARAAVAAKFDMDDSSEEGQAAEGQQQQQQQRPPGMLDAEHEDEMAEDPCREHPYAATAKQMNARGAGHSKSCCSSRDAFEGSQPGTYKSKGPTKLSFEQVYMSVTNNVLAGPCGLVPAAATAQQGMSPFALEAGSISPPASSCSTGTALGAVSGSRSTGATPATSHSDGTAAGQLHQHQHHANCNHQRPPQQQQQGVASMMAGHTAAGHAAAASFCPSREWLYRLVTFPAYFTPCVNCTSGCRTPKREQLMTLFDTKFPYKVFCSHCPECMGSASLLQVRRASFKDVVKATDIARFGADIGGVQQYTLNGSKVIYLNREAALEKKPNNNGSTAPAMCTVDGRAMMDKSSLYCSLKCKMQAEDAGFTGWLDSQDPAVRIMADIAANAPPRPTVACKRGVAPTSSGSSGGSAATESNGSAGCSGARPRKQARTESGGTVGAAAGAPAGQGTGDESAAPAAAAACAAKQRASSAMQRAASAPQGTPAGLKPIKTSLAGSGTIRMKQQPKQQQQHHQQALLLPSSILGSSSAAAGRQCSAPSAFLEAAMAEPQLGGLSSAAAAAAAPRLLQIGGAAPGGVSCSSWLAGPTELDNALSSNGTLGSWEAWDSWQGGMPASPSFALGVHGVHGVADAWEDGSLSPALLPAAPAAAAAAAAGLQEAGTAAAAAAVGCFGGLGGGMEDWWMPGSPAAAFAAAGMPGF</sequence>
<feature type="region of interest" description="Disordered" evidence="3">
    <location>
        <begin position="812"/>
        <end position="875"/>
    </location>
</feature>
<gene>
    <name evidence="4" type="ORF">OEZ85_008835</name>
</gene>
<dbReference type="InterPro" id="IPR006734">
    <property type="entry name" value="PLATZ"/>
</dbReference>
<evidence type="ECO:0000313" key="5">
    <source>
        <dbReference type="Proteomes" id="UP001244341"/>
    </source>
</evidence>
<feature type="compositionally biased region" description="Low complexity" evidence="3">
    <location>
        <begin position="825"/>
        <end position="841"/>
    </location>
</feature>
<evidence type="ECO:0000313" key="4">
    <source>
        <dbReference type="EMBL" id="WIA09430.1"/>
    </source>
</evidence>
<dbReference type="InterPro" id="IPR013126">
    <property type="entry name" value="Hsp_70_fam"/>
</dbReference>